<keyword evidence="2" id="KW-0732">Signal</keyword>
<evidence type="ECO:0000313" key="3">
    <source>
        <dbReference type="EMBL" id="KAB7496826.1"/>
    </source>
</evidence>
<evidence type="ECO:0000313" key="4">
    <source>
        <dbReference type="Proteomes" id="UP000326759"/>
    </source>
</evidence>
<evidence type="ECO:0000256" key="1">
    <source>
        <dbReference type="SAM" id="MobiDB-lite"/>
    </source>
</evidence>
<feature type="compositionally biased region" description="Polar residues" evidence="1">
    <location>
        <begin position="347"/>
        <end position="359"/>
    </location>
</feature>
<feature type="region of interest" description="Disordered" evidence="1">
    <location>
        <begin position="230"/>
        <end position="264"/>
    </location>
</feature>
<feature type="chain" id="PRO_5024338652" evidence="2">
    <location>
        <begin position="23"/>
        <end position="377"/>
    </location>
</feature>
<protein>
    <submittedName>
        <fullName evidence="3">Uncharacterized protein</fullName>
    </submittedName>
</protein>
<feature type="signal peptide" evidence="2">
    <location>
        <begin position="1"/>
        <end position="22"/>
    </location>
</feature>
<proteinExistence type="predicted"/>
<accession>A0A5N5SRP5</accession>
<evidence type="ECO:0000256" key="2">
    <source>
        <dbReference type="SAM" id="SignalP"/>
    </source>
</evidence>
<organism evidence="3 4">
    <name type="scientific">Armadillidium nasatum</name>
    <dbReference type="NCBI Taxonomy" id="96803"/>
    <lineage>
        <taxon>Eukaryota</taxon>
        <taxon>Metazoa</taxon>
        <taxon>Ecdysozoa</taxon>
        <taxon>Arthropoda</taxon>
        <taxon>Crustacea</taxon>
        <taxon>Multicrustacea</taxon>
        <taxon>Malacostraca</taxon>
        <taxon>Eumalacostraca</taxon>
        <taxon>Peracarida</taxon>
        <taxon>Isopoda</taxon>
        <taxon>Oniscidea</taxon>
        <taxon>Crinocheta</taxon>
        <taxon>Armadillidiidae</taxon>
        <taxon>Armadillidium</taxon>
    </lineage>
</organism>
<reference evidence="3 4" key="1">
    <citation type="journal article" date="2019" name="PLoS Biol.">
        <title>Sex chromosomes control vertical transmission of feminizing Wolbachia symbionts in an isopod.</title>
        <authorList>
            <person name="Becking T."/>
            <person name="Chebbi M.A."/>
            <person name="Giraud I."/>
            <person name="Moumen B."/>
            <person name="Laverre T."/>
            <person name="Caubet Y."/>
            <person name="Peccoud J."/>
            <person name="Gilbert C."/>
            <person name="Cordaux R."/>
        </authorList>
    </citation>
    <scope>NUCLEOTIDE SEQUENCE [LARGE SCALE GENOMIC DNA]</scope>
    <source>
        <strain evidence="3">ANa2</strain>
        <tissue evidence="3">Whole body excluding digestive tract and cuticle</tissue>
    </source>
</reference>
<feature type="region of interest" description="Disordered" evidence="1">
    <location>
        <begin position="347"/>
        <end position="377"/>
    </location>
</feature>
<feature type="compositionally biased region" description="Pro residues" evidence="1">
    <location>
        <begin position="232"/>
        <end position="262"/>
    </location>
</feature>
<dbReference type="EMBL" id="SEYY01020993">
    <property type="protein sequence ID" value="KAB7496826.1"/>
    <property type="molecule type" value="Genomic_DNA"/>
</dbReference>
<gene>
    <name evidence="3" type="ORF">Anas_09659</name>
</gene>
<name>A0A5N5SRP5_9CRUS</name>
<comment type="caution">
    <text evidence="3">The sequence shown here is derived from an EMBL/GenBank/DDBJ whole genome shotgun (WGS) entry which is preliminary data.</text>
</comment>
<dbReference type="AlphaFoldDB" id="A0A5N5SRP5"/>
<dbReference type="Proteomes" id="UP000326759">
    <property type="component" value="Unassembled WGS sequence"/>
</dbReference>
<keyword evidence="4" id="KW-1185">Reference proteome</keyword>
<sequence>MVIPWYWDLILAIMATTKVVLKVESALGYEEKLNLVSVSYQMILKSYAQLSFSLLKFLNVRSFSFFECVYLQDVPLVVSSYLMAPQMPPVEINMTSNTIGRSSRGADYNKEALHQIRASLQPYAHGGPRERLSPSFSPVACQSAYGLFSSEEEFQRAFNGYSKQPILSVENPKIIRKSSFERELTIARGSPALDSNISTRSDSPGVLYSCALPHESSVHCTGHQYAYGCAPEPSPPPPPPRSQGLIAPPPPTPPRGTTPPPLYSTSATAAATMVNSVGQRPLILSRLSPGPAKTKSSANYVNISSVSQTSSQRGTSPVSHICRQPLVVQNCAQVQQHLNHQMQSLSLNTNSGHTYSTQGDRPPPYPIAPSNKTNALY</sequence>